<proteinExistence type="predicted"/>
<name>A0A4C1YKH4_EUMVA</name>
<dbReference type="AlphaFoldDB" id="A0A4C1YKH4"/>
<accession>A0A4C1YKH4</accession>
<dbReference type="Proteomes" id="UP000299102">
    <property type="component" value="Unassembled WGS sequence"/>
</dbReference>
<evidence type="ECO:0000313" key="1">
    <source>
        <dbReference type="EMBL" id="GBP75570.1"/>
    </source>
</evidence>
<keyword evidence="2" id="KW-1185">Reference proteome</keyword>
<protein>
    <submittedName>
        <fullName evidence="1">Uncharacterized protein</fullName>
    </submittedName>
</protein>
<evidence type="ECO:0000313" key="2">
    <source>
        <dbReference type="Proteomes" id="UP000299102"/>
    </source>
</evidence>
<sequence length="92" mass="10491">MSNSRWKKVDWIPSHSPNDFGIVGRCTASRSSLRCTREADVNFVGIRYQPLYRRENILRESDMACRTSALPWGDRNSAVMEFPDLPPSSDGK</sequence>
<reference evidence="1 2" key="1">
    <citation type="journal article" date="2019" name="Commun. Biol.">
        <title>The bagworm genome reveals a unique fibroin gene that provides high tensile strength.</title>
        <authorList>
            <person name="Kono N."/>
            <person name="Nakamura H."/>
            <person name="Ohtoshi R."/>
            <person name="Tomita M."/>
            <person name="Numata K."/>
            <person name="Arakawa K."/>
        </authorList>
    </citation>
    <scope>NUCLEOTIDE SEQUENCE [LARGE SCALE GENOMIC DNA]</scope>
</reference>
<dbReference type="EMBL" id="BGZK01001254">
    <property type="protein sequence ID" value="GBP75570.1"/>
    <property type="molecule type" value="Genomic_DNA"/>
</dbReference>
<organism evidence="1 2">
    <name type="scientific">Eumeta variegata</name>
    <name type="common">Bagworm moth</name>
    <name type="synonym">Eumeta japonica</name>
    <dbReference type="NCBI Taxonomy" id="151549"/>
    <lineage>
        <taxon>Eukaryota</taxon>
        <taxon>Metazoa</taxon>
        <taxon>Ecdysozoa</taxon>
        <taxon>Arthropoda</taxon>
        <taxon>Hexapoda</taxon>
        <taxon>Insecta</taxon>
        <taxon>Pterygota</taxon>
        <taxon>Neoptera</taxon>
        <taxon>Endopterygota</taxon>
        <taxon>Lepidoptera</taxon>
        <taxon>Glossata</taxon>
        <taxon>Ditrysia</taxon>
        <taxon>Tineoidea</taxon>
        <taxon>Psychidae</taxon>
        <taxon>Oiketicinae</taxon>
        <taxon>Eumeta</taxon>
    </lineage>
</organism>
<comment type="caution">
    <text evidence="1">The sequence shown here is derived from an EMBL/GenBank/DDBJ whole genome shotgun (WGS) entry which is preliminary data.</text>
</comment>
<gene>
    <name evidence="1" type="ORF">EVAR_43476_1</name>
</gene>